<dbReference type="InterPro" id="IPR029016">
    <property type="entry name" value="GAF-like_dom_sf"/>
</dbReference>
<sequence length="402" mass="44602">MQNTIPPFELPRLRSLADYDVDFSVKDVSLDNLSKLASGIAGTEISLVNLIGPNTQWTVSSFGIEIQQMPREDSVCQYTILGQEAFEVRDLSADYRFKDKFYVAEDPCLKYYFGIPLINSEGMALGALCVMDKKTKQLTDDQRYQLKLLAKEVVERLEEKKQLNQIKQQYDKLRLSHKKVAHDIRGPLGGILGLAEMIESDINGISNKEILEFLTLIKKSSKNLLELSDELMHQNTVSYPNGNADQDLTLQDLKRKLEGLYSVQAIQKQVGLSVQVHGENVNVPFQKSKILQIAGNLISNAIKFTPSLGTVKVTLEIIDYENQGILCLSVKDSGVGIKADQIELILNGKSESSDGTEGEQGYGFGLNLVKYLVDTLEGELLIDSSEGAGTHVKVHLPLGMHP</sequence>
<dbReference type="CDD" id="cd00082">
    <property type="entry name" value="HisKA"/>
    <property type="match status" value="1"/>
</dbReference>
<evidence type="ECO:0000313" key="6">
    <source>
        <dbReference type="Proteomes" id="UP001589797"/>
    </source>
</evidence>
<comment type="catalytic activity">
    <reaction evidence="1">
        <text>ATP + protein L-histidine = ADP + protein N-phospho-L-histidine.</text>
        <dbReference type="EC" id="2.7.13.3"/>
    </reaction>
</comment>
<dbReference type="InterPro" id="IPR004358">
    <property type="entry name" value="Sig_transdc_His_kin-like_C"/>
</dbReference>
<name>A0ABV6FZ88_9BACT</name>
<dbReference type="Pfam" id="PF00512">
    <property type="entry name" value="HisKA"/>
    <property type="match status" value="1"/>
</dbReference>
<accession>A0ABV6FZ88</accession>
<proteinExistence type="predicted"/>
<dbReference type="SMART" id="SM00387">
    <property type="entry name" value="HATPase_c"/>
    <property type="match status" value="1"/>
</dbReference>
<protein>
    <recommendedName>
        <fullName evidence="2">histidine kinase</fullName>
        <ecNumber evidence="2">2.7.13.3</ecNumber>
    </recommendedName>
</protein>
<dbReference type="Proteomes" id="UP001589797">
    <property type="component" value="Unassembled WGS sequence"/>
</dbReference>
<dbReference type="Gene3D" id="3.30.565.10">
    <property type="entry name" value="Histidine kinase-like ATPase, C-terminal domain"/>
    <property type="match status" value="1"/>
</dbReference>
<dbReference type="InterPro" id="IPR003661">
    <property type="entry name" value="HisK_dim/P_dom"/>
</dbReference>
<keyword evidence="5" id="KW-0547">Nucleotide-binding</keyword>
<dbReference type="SUPFAM" id="SSF55781">
    <property type="entry name" value="GAF domain-like"/>
    <property type="match status" value="1"/>
</dbReference>
<reference evidence="5 6" key="1">
    <citation type="submission" date="2024-09" db="EMBL/GenBank/DDBJ databases">
        <authorList>
            <person name="Sun Q."/>
            <person name="Mori K."/>
        </authorList>
    </citation>
    <scope>NUCLEOTIDE SEQUENCE [LARGE SCALE GENOMIC DNA]</scope>
    <source>
        <strain evidence="5 6">CCM 7650</strain>
    </source>
</reference>
<dbReference type="SUPFAM" id="SSF55874">
    <property type="entry name" value="ATPase domain of HSP90 chaperone/DNA topoisomerase II/histidine kinase"/>
    <property type="match status" value="1"/>
</dbReference>
<feature type="domain" description="Histidine kinase" evidence="4">
    <location>
        <begin position="179"/>
        <end position="400"/>
    </location>
</feature>
<dbReference type="PROSITE" id="PS50109">
    <property type="entry name" value="HIS_KIN"/>
    <property type="match status" value="1"/>
</dbReference>
<keyword evidence="6" id="KW-1185">Reference proteome</keyword>
<dbReference type="PRINTS" id="PR00344">
    <property type="entry name" value="BCTRLSENSOR"/>
</dbReference>
<keyword evidence="3" id="KW-0597">Phosphoprotein</keyword>
<evidence type="ECO:0000256" key="3">
    <source>
        <dbReference type="ARBA" id="ARBA00022553"/>
    </source>
</evidence>
<dbReference type="RefSeq" id="WP_382389486.1">
    <property type="nucleotide sequence ID" value="NZ_JBHLWI010000091.1"/>
</dbReference>
<evidence type="ECO:0000313" key="5">
    <source>
        <dbReference type="EMBL" id="MFC0264882.1"/>
    </source>
</evidence>
<evidence type="ECO:0000256" key="1">
    <source>
        <dbReference type="ARBA" id="ARBA00000085"/>
    </source>
</evidence>
<organism evidence="5 6">
    <name type="scientific">Fontibacter flavus</name>
    <dbReference type="NCBI Taxonomy" id="654838"/>
    <lineage>
        <taxon>Bacteria</taxon>
        <taxon>Pseudomonadati</taxon>
        <taxon>Bacteroidota</taxon>
        <taxon>Cytophagia</taxon>
        <taxon>Cytophagales</taxon>
        <taxon>Cyclobacteriaceae</taxon>
        <taxon>Fontibacter</taxon>
    </lineage>
</organism>
<gene>
    <name evidence="5" type="ORF">ACFFIP_19495</name>
</gene>
<dbReference type="Gene3D" id="1.10.287.130">
    <property type="match status" value="1"/>
</dbReference>
<dbReference type="InterPro" id="IPR036097">
    <property type="entry name" value="HisK_dim/P_sf"/>
</dbReference>
<dbReference type="GO" id="GO:0005524">
    <property type="term" value="F:ATP binding"/>
    <property type="evidence" value="ECO:0007669"/>
    <property type="project" value="UniProtKB-KW"/>
</dbReference>
<dbReference type="InterPro" id="IPR005467">
    <property type="entry name" value="His_kinase_dom"/>
</dbReference>
<evidence type="ECO:0000256" key="2">
    <source>
        <dbReference type="ARBA" id="ARBA00012438"/>
    </source>
</evidence>
<dbReference type="Pfam" id="PF02518">
    <property type="entry name" value="HATPase_c"/>
    <property type="match status" value="1"/>
</dbReference>
<comment type="caution">
    <text evidence="5">The sequence shown here is derived from an EMBL/GenBank/DDBJ whole genome shotgun (WGS) entry which is preliminary data.</text>
</comment>
<evidence type="ECO:0000259" key="4">
    <source>
        <dbReference type="PROSITE" id="PS50109"/>
    </source>
</evidence>
<dbReference type="EMBL" id="JBHLWI010000091">
    <property type="protein sequence ID" value="MFC0264882.1"/>
    <property type="molecule type" value="Genomic_DNA"/>
</dbReference>
<dbReference type="EC" id="2.7.13.3" evidence="2"/>
<dbReference type="PANTHER" id="PTHR43102:SF2">
    <property type="entry name" value="GAF DOMAIN-CONTAINING PROTEIN"/>
    <property type="match status" value="1"/>
</dbReference>
<dbReference type="SUPFAM" id="SSF47384">
    <property type="entry name" value="Homodimeric domain of signal transducing histidine kinase"/>
    <property type="match status" value="1"/>
</dbReference>
<dbReference type="PANTHER" id="PTHR43102">
    <property type="entry name" value="SLR1143 PROTEIN"/>
    <property type="match status" value="1"/>
</dbReference>
<keyword evidence="5" id="KW-0067">ATP-binding</keyword>
<dbReference type="InterPro" id="IPR003594">
    <property type="entry name" value="HATPase_dom"/>
</dbReference>
<dbReference type="Gene3D" id="3.30.450.40">
    <property type="match status" value="1"/>
</dbReference>
<dbReference type="InterPro" id="IPR036890">
    <property type="entry name" value="HATPase_C_sf"/>
</dbReference>